<dbReference type="PANTHER" id="PTHR43404:SF1">
    <property type="entry name" value="MNN4P"/>
    <property type="match status" value="1"/>
</dbReference>
<dbReference type="Proteomes" id="UP001159405">
    <property type="component" value="Unassembled WGS sequence"/>
</dbReference>
<evidence type="ECO:0008006" key="3">
    <source>
        <dbReference type="Google" id="ProtNLM"/>
    </source>
</evidence>
<evidence type="ECO:0000313" key="2">
    <source>
        <dbReference type="Proteomes" id="UP001159405"/>
    </source>
</evidence>
<dbReference type="EMBL" id="CALNXK010000144">
    <property type="protein sequence ID" value="CAH3168393.1"/>
    <property type="molecule type" value="Genomic_DNA"/>
</dbReference>
<dbReference type="PANTHER" id="PTHR43404">
    <property type="entry name" value="LIPOPOLYSACCHARIDE CHOLINEPHOSPHOTRANSFERASE LICD"/>
    <property type="match status" value="1"/>
</dbReference>
<accession>A0ABN8QPK1</accession>
<gene>
    <name evidence="1" type="ORF">PLOB_00009185</name>
</gene>
<keyword evidence="2" id="KW-1185">Reference proteome</keyword>
<name>A0ABN8QPK1_9CNID</name>
<sequence length="293" mass="33725">MSGVKPVNSSDSDSDDSDEFGLESLFQVEKNPKWLSFDMWGWCRADNWQQILEKNQRFKPARVYLMKLVIDYLNSISVNYYVYGGTALSVYREGGKIIEHDGDIDVAIMETDFANVVKKIDSCQAFTDGEIVMEYQNINRGRSWFDADGTEIPFNGCGAKRIKFFATKKLLSLQFGIPDDELISRDLVHLDVFTLSQHPDFSDCFCVNWNIPGHYDYRKKAFPKSIFFPLKKYSFEGLGVTGMNDLKTYLELEYGYIGRGAIFDQETQLYVKIPENICEKLPEKVQRDMIPDS</sequence>
<dbReference type="InterPro" id="IPR052942">
    <property type="entry name" value="LPS_cholinephosphotransferase"/>
</dbReference>
<organism evidence="1 2">
    <name type="scientific">Porites lobata</name>
    <dbReference type="NCBI Taxonomy" id="104759"/>
    <lineage>
        <taxon>Eukaryota</taxon>
        <taxon>Metazoa</taxon>
        <taxon>Cnidaria</taxon>
        <taxon>Anthozoa</taxon>
        <taxon>Hexacorallia</taxon>
        <taxon>Scleractinia</taxon>
        <taxon>Fungiina</taxon>
        <taxon>Poritidae</taxon>
        <taxon>Porites</taxon>
    </lineage>
</organism>
<reference evidence="1 2" key="1">
    <citation type="submission" date="2022-05" db="EMBL/GenBank/DDBJ databases">
        <authorList>
            <consortium name="Genoscope - CEA"/>
            <person name="William W."/>
        </authorList>
    </citation>
    <scope>NUCLEOTIDE SEQUENCE [LARGE SCALE GENOMIC DNA]</scope>
</reference>
<comment type="caution">
    <text evidence="1">The sequence shown here is derived from an EMBL/GenBank/DDBJ whole genome shotgun (WGS) entry which is preliminary data.</text>
</comment>
<proteinExistence type="predicted"/>
<protein>
    <recommendedName>
        <fullName evidence="3">LicD family protein</fullName>
    </recommendedName>
</protein>
<evidence type="ECO:0000313" key="1">
    <source>
        <dbReference type="EMBL" id="CAH3168393.1"/>
    </source>
</evidence>